<proteinExistence type="inferred from homology"/>
<reference evidence="7" key="1">
    <citation type="submission" date="2022-05" db="EMBL/GenBank/DDBJ databases">
        <title>The Musa troglodytarum L. genome provides insights into the mechanism of non-climacteric behaviour and enrichment of carotenoids.</title>
        <authorList>
            <person name="Wang J."/>
        </authorList>
    </citation>
    <scope>NUCLEOTIDE SEQUENCE</scope>
    <source>
        <tissue evidence="7">Leaf</tissue>
    </source>
</reference>
<accession>A0A9E7JE95</accession>
<dbReference type="OrthoDB" id="1506770at2759"/>
<dbReference type="PANTHER" id="PTHR13264:SF6">
    <property type="entry name" value="OS06G0711100 PROTEIN"/>
    <property type="match status" value="1"/>
</dbReference>
<keyword evidence="6" id="KW-0539">Nucleus</keyword>
<protein>
    <submittedName>
        <fullName evidence="7">Uncharacterized protein</fullName>
    </submittedName>
</protein>
<evidence type="ECO:0000256" key="2">
    <source>
        <dbReference type="ARBA" id="ARBA00010028"/>
    </source>
</evidence>
<evidence type="ECO:0000256" key="1">
    <source>
        <dbReference type="ARBA" id="ARBA00004123"/>
    </source>
</evidence>
<keyword evidence="3" id="KW-0507">mRNA processing</keyword>
<keyword evidence="4" id="KW-0747">Spliceosome</keyword>
<dbReference type="PANTHER" id="PTHR13264">
    <property type="entry name" value="GCIP-INTERACTING PROTEIN P29"/>
    <property type="match status" value="1"/>
</dbReference>
<dbReference type="AlphaFoldDB" id="A0A9E7JE95"/>
<evidence type="ECO:0000256" key="5">
    <source>
        <dbReference type="ARBA" id="ARBA00023187"/>
    </source>
</evidence>
<name>A0A9E7JE95_9LILI</name>
<dbReference type="InterPro" id="IPR013260">
    <property type="entry name" value="mRNA_splic_SYF2"/>
</dbReference>
<gene>
    <name evidence="7" type="ORF">MUK42_02175</name>
</gene>
<evidence type="ECO:0000256" key="3">
    <source>
        <dbReference type="ARBA" id="ARBA00022664"/>
    </source>
</evidence>
<evidence type="ECO:0000313" key="7">
    <source>
        <dbReference type="EMBL" id="URD77893.1"/>
    </source>
</evidence>
<comment type="subcellular location">
    <subcellularLocation>
        <location evidence="1">Nucleus</location>
    </subcellularLocation>
</comment>
<dbReference type="GO" id="GO:0071013">
    <property type="term" value="C:catalytic step 2 spliceosome"/>
    <property type="evidence" value="ECO:0007669"/>
    <property type="project" value="TreeGrafter"/>
</dbReference>
<dbReference type="GO" id="GO:0006397">
    <property type="term" value="P:mRNA processing"/>
    <property type="evidence" value="ECO:0007669"/>
    <property type="project" value="UniProtKB-KW"/>
</dbReference>
<evidence type="ECO:0000256" key="6">
    <source>
        <dbReference type="ARBA" id="ARBA00023242"/>
    </source>
</evidence>
<keyword evidence="8" id="KW-1185">Reference proteome</keyword>
<dbReference type="GO" id="GO:0008380">
    <property type="term" value="P:RNA splicing"/>
    <property type="evidence" value="ECO:0007669"/>
    <property type="project" value="UniProtKB-KW"/>
</dbReference>
<dbReference type="Proteomes" id="UP001055439">
    <property type="component" value="Chromosome 10"/>
</dbReference>
<organism evidence="7 8">
    <name type="scientific">Musa troglodytarum</name>
    <name type="common">fe'i banana</name>
    <dbReference type="NCBI Taxonomy" id="320322"/>
    <lineage>
        <taxon>Eukaryota</taxon>
        <taxon>Viridiplantae</taxon>
        <taxon>Streptophyta</taxon>
        <taxon>Embryophyta</taxon>
        <taxon>Tracheophyta</taxon>
        <taxon>Spermatophyta</taxon>
        <taxon>Magnoliopsida</taxon>
        <taxon>Liliopsida</taxon>
        <taxon>Zingiberales</taxon>
        <taxon>Musaceae</taxon>
        <taxon>Musa</taxon>
    </lineage>
</organism>
<dbReference type="GO" id="GO:0000974">
    <property type="term" value="C:Prp19 complex"/>
    <property type="evidence" value="ECO:0007669"/>
    <property type="project" value="TreeGrafter"/>
</dbReference>
<dbReference type="GO" id="GO:0071014">
    <property type="term" value="C:post-mRNA release spliceosomal complex"/>
    <property type="evidence" value="ECO:0007669"/>
    <property type="project" value="TreeGrafter"/>
</dbReference>
<comment type="similarity">
    <text evidence="2">Belongs to the SYF2 family.</text>
</comment>
<keyword evidence="5" id="KW-0508">mRNA splicing</keyword>
<evidence type="ECO:0000313" key="8">
    <source>
        <dbReference type="Proteomes" id="UP001055439"/>
    </source>
</evidence>
<evidence type="ECO:0000256" key="4">
    <source>
        <dbReference type="ARBA" id="ARBA00022728"/>
    </source>
</evidence>
<dbReference type="EMBL" id="CP097503">
    <property type="protein sequence ID" value="URD77893.1"/>
    <property type="molecule type" value="Genomic_DNA"/>
</dbReference>
<sequence>MERERKVTPGCINASNPFHVCGEYCVQRSHGSNPRSPLLNLAQNGGIHEENQGFAIAERNVNSSCLNATNPYHQCAEYCSPRKSKEVKGQNKEKSSVENGVKMQDNRMVQREQIHTNCVNASNPYHKCVEHCFQEISQSS</sequence>